<reference evidence="2" key="1">
    <citation type="journal article" date="2020" name="Stud. Mycol.">
        <title>101 Dothideomycetes genomes: a test case for predicting lifestyles and emergence of pathogens.</title>
        <authorList>
            <person name="Haridas S."/>
            <person name="Albert R."/>
            <person name="Binder M."/>
            <person name="Bloem J."/>
            <person name="Labutti K."/>
            <person name="Salamov A."/>
            <person name="Andreopoulos B."/>
            <person name="Baker S."/>
            <person name="Barry K."/>
            <person name="Bills G."/>
            <person name="Bluhm B."/>
            <person name="Cannon C."/>
            <person name="Castanera R."/>
            <person name="Culley D."/>
            <person name="Daum C."/>
            <person name="Ezra D."/>
            <person name="Gonzalez J."/>
            <person name="Henrissat B."/>
            <person name="Kuo A."/>
            <person name="Liang C."/>
            <person name="Lipzen A."/>
            <person name="Lutzoni F."/>
            <person name="Magnuson J."/>
            <person name="Mondo S."/>
            <person name="Nolan M."/>
            <person name="Ohm R."/>
            <person name="Pangilinan J."/>
            <person name="Park H.-J."/>
            <person name="Ramirez L."/>
            <person name="Alfaro M."/>
            <person name="Sun H."/>
            <person name="Tritt A."/>
            <person name="Yoshinaga Y."/>
            <person name="Zwiers L.-H."/>
            <person name="Turgeon B."/>
            <person name="Goodwin S."/>
            <person name="Spatafora J."/>
            <person name="Crous P."/>
            <person name="Grigoriev I."/>
        </authorList>
    </citation>
    <scope>NUCLEOTIDE SEQUENCE</scope>
    <source>
        <strain evidence="2">CBS 279.74</strain>
    </source>
</reference>
<evidence type="ECO:0000256" key="1">
    <source>
        <dbReference type="SAM" id="MobiDB-lite"/>
    </source>
</evidence>
<evidence type="ECO:0000313" key="3">
    <source>
        <dbReference type="Proteomes" id="UP000799428"/>
    </source>
</evidence>
<keyword evidence="3" id="KW-1185">Reference proteome</keyword>
<accession>A0A6G1KLB3</accession>
<feature type="region of interest" description="Disordered" evidence="1">
    <location>
        <begin position="149"/>
        <end position="174"/>
    </location>
</feature>
<dbReference type="AlphaFoldDB" id="A0A6G1KLB3"/>
<dbReference type="Proteomes" id="UP000799428">
    <property type="component" value="Unassembled WGS sequence"/>
</dbReference>
<dbReference type="OrthoDB" id="10676529at2759"/>
<evidence type="ECO:0000313" key="2">
    <source>
        <dbReference type="EMBL" id="KAF2713590.1"/>
    </source>
</evidence>
<organism evidence="2 3">
    <name type="scientific">Pleomassaria siparia CBS 279.74</name>
    <dbReference type="NCBI Taxonomy" id="1314801"/>
    <lineage>
        <taxon>Eukaryota</taxon>
        <taxon>Fungi</taxon>
        <taxon>Dikarya</taxon>
        <taxon>Ascomycota</taxon>
        <taxon>Pezizomycotina</taxon>
        <taxon>Dothideomycetes</taxon>
        <taxon>Pleosporomycetidae</taxon>
        <taxon>Pleosporales</taxon>
        <taxon>Pleomassariaceae</taxon>
        <taxon>Pleomassaria</taxon>
    </lineage>
</organism>
<feature type="compositionally biased region" description="Basic and acidic residues" evidence="1">
    <location>
        <begin position="200"/>
        <end position="216"/>
    </location>
</feature>
<name>A0A6G1KLB3_9PLEO</name>
<feature type="compositionally biased region" description="Acidic residues" evidence="1">
    <location>
        <begin position="231"/>
        <end position="244"/>
    </location>
</feature>
<protein>
    <submittedName>
        <fullName evidence="2">Uncharacterized protein</fullName>
    </submittedName>
</protein>
<feature type="region of interest" description="Disordered" evidence="1">
    <location>
        <begin position="200"/>
        <end position="244"/>
    </location>
</feature>
<sequence>MPFQRLYFYVHDAVKCSLCCRRACGPTRRALGLSYLRGGEGAKRCGSGSLRVNSHPFTCHCPSWGVVRIKSMVAHCVGQACATGGRTGLGEGRYLSMVAMIALFVVLDRLGVEHAAVCASRRCTGGLFLDLVSTAVDVYDLGAHAGDDGRGRGGRGAGVRGGGREGGREGDGAGQLEGAVELIGSGGWRLAIGNVFRRTRGGEEEGRGRESCRRIADASGGFASQARGQWNDDEGEGENAEDET</sequence>
<proteinExistence type="predicted"/>
<gene>
    <name evidence="2" type="ORF">K504DRAFT_141549</name>
</gene>
<dbReference type="EMBL" id="MU005765">
    <property type="protein sequence ID" value="KAF2713590.1"/>
    <property type="molecule type" value="Genomic_DNA"/>
</dbReference>
<feature type="compositionally biased region" description="Basic and acidic residues" evidence="1">
    <location>
        <begin position="162"/>
        <end position="171"/>
    </location>
</feature>